<name>A0AAU9EN67_9BACT</name>
<protein>
    <submittedName>
        <fullName evidence="3">Patatin</fullName>
    </submittedName>
</protein>
<dbReference type="KEGG" id="dmp:FAK_17000"/>
<accession>A0AAU9EN67</accession>
<dbReference type="GO" id="GO:0006629">
    <property type="term" value="P:lipid metabolic process"/>
    <property type="evidence" value="ECO:0007669"/>
    <property type="project" value="UniProtKB-KW"/>
</dbReference>
<gene>
    <name evidence="3" type="ORF">FAK_17000</name>
</gene>
<dbReference type="Pfam" id="PF01734">
    <property type="entry name" value="Patatin"/>
    <property type="match status" value="1"/>
</dbReference>
<keyword evidence="4" id="KW-1185">Reference proteome</keyword>
<dbReference type="AlphaFoldDB" id="A0AAU9EN67"/>
<proteinExistence type="predicted"/>
<dbReference type="SUPFAM" id="SSF52151">
    <property type="entry name" value="FabD/lysophospholipase-like"/>
    <property type="match status" value="1"/>
</dbReference>
<dbReference type="InterPro" id="IPR002641">
    <property type="entry name" value="PNPLA_dom"/>
</dbReference>
<evidence type="ECO:0000256" key="1">
    <source>
        <dbReference type="ARBA" id="ARBA00023098"/>
    </source>
</evidence>
<evidence type="ECO:0000313" key="4">
    <source>
        <dbReference type="Proteomes" id="UP001366166"/>
    </source>
</evidence>
<evidence type="ECO:0000313" key="3">
    <source>
        <dbReference type="EMBL" id="BEQ14634.1"/>
    </source>
</evidence>
<dbReference type="EMBL" id="AP028679">
    <property type="protein sequence ID" value="BEQ14634.1"/>
    <property type="molecule type" value="Genomic_DNA"/>
</dbReference>
<feature type="domain" description="PNPLA" evidence="2">
    <location>
        <begin position="11"/>
        <end position="212"/>
    </location>
</feature>
<keyword evidence="1" id="KW-0443">Lipid metabolism</keyword>
<dbReference type="RefSeq" id="WP_338606338.1">
    <property type="nucleotide sequence ID" value="NZ_AP028679.1"/>
</dbReference>
<sequence>MTEQNSYKGAVFAGGGSRCFWQAGFWQSAAPALGLAPNAVAAVSAGASTACHVFAGEIEAAMDYYQAAHNHRAKYAPPGRNPFLPDPTGLKIYREALESVLQGEPFQRLKQGPDLRIFMSRPPAWAKSALGVGLGYLGYSLDKSRGDPVHHRYARKLGFRPVVGRAAQCATVSELVDLVVASSCLPPMVPWCSWDGCKVVDGGILDNAPLELMGPEERPVLVLLTRRYPAEELQGQPGVTYVQPSRDLAISKWEKANPDLVRESYEQGLRDGELFSRHGASALY</sequence>
<evidence type="ECO:0000259" key="2">
    <source>
        <dbReference type="Pfam" id="PF01734"/>
    </source>
</evidence>
<dbReference type="InterPro" id="IPR016035">
    <property type="entry name" value="Acyl_Trfase/lysoPLipase"/>
</dbReference>
<organism evidence="3 4">
    <name type="scientific">Desulfoferula mesophila</name>
    <dbReference type="NCBI Taxonomy" id="3058419"/>
    <lineage>
        <taxon>Bacteria</taxon>
        <taxon>Pseudomonadati</taxon>
        <taxon>Thermodesulfobacteriota</taxon>
        <taxon>Desulfarculia</taxon>
        <taxon>Desulfarculales</taxon>
        <taxon>Desulfarculaceae</taxon>
        <taxon>Desulfoferula</taxon>
    </lineage>
</organism>
<dbReference type="Proteomes" id="UP001366166">
    <property type="component" value="Chromosome"/>
</dbReference>
<dbReference type="Gene3D" id="3.40.1090.10">
    <property type="entry name" value="Cytosolic phospholipase A2 catalytic domain"/>
    <property type="match status" value="1"/>
</dbReference>
<reference evidence="4" key="1">
    <citation type="journal article" date="2023" name="Arch. Microbiol.">
        <title>Desulfoferula mesophilus gen. nov. sp. nov., a mesophilic sulfate-reducing bacterium isolated from a brackish lake sediment.</title>
        <authorList>
            <person name="Watanabe T."/>
            <person name="Yabe T."/>
            <person name="Tsuji J.M."/>
            <person name="Fukui M."/>
        </authorList>
    </citation>
    <scope>NUCLEOTIDE SEQUENCE [LARGE SCALE GENOMIC DNA]</scope>
    <source>
        <strain evidence="4">12FAK</strain>
    </source>
</reference>